<dbReference type="AlphaFoldDB" id="A0A7X6K7H2"/>
<feature type="domain" description="FAD-dependent oxidoreductase 2 FAD-binding" evidence="3">
    <location>
        <begin position="126"/>
        <end position="203"/>
    </location>
</feature>
<accession>A0A7X6K7H2</accession>
<proteinExistence type="predicted"/>
<reference evidence="4 5" key="1">
    <citation type="submission" date="2020-04" db="EMBL/GenBank/DDBJ databases">
        <title>Arthrobacter sp. nov.</title>
        <authorList>
            <person name="Liu S."/>
        </authorList>
    </citation>
    <scope>NUCLEOTIDE SEQUENCE [LARGE SCALE GENOMIC DNA]</scope>
    <source>
        <strain evidence="4 5">E918</strain>
    </source>
</reference>
<dbReference type="RefSeq" id="WP_168488938.1">
    <property type="nucleotide sequence ID" value="NZ_JAAZSQ010000027.1"/>
</dbReference>
<dbReference type="PANTHER" id="PTHR43422">
    <property type="entry name" value="THIAMINE THIAZOLE SYNTHASE"/>
    <property type="match status" value="1"/>
</dbReference>
<dbReference type="SUPFAM" id="SSF51905">
    <property type="entry name" value="FAD/NAD(P)-binding domain"/>
    <property type="match status" value="1"/>
</dbReference>
<keyword evidence="2" id="KW-0560">Oxidoreductase</keyword>
<keyword evidence="5" id="KW-1185">Reference proteome</keyword>
<name>A0A7X6K7H2_9MICC</name>
<dbReference type="GO" id="GO:0016491">
    <property type="term" value="F:oxidoreductase activity"/>
    <property type="evidence" value="ECO:0007669"/>
    <property type="project" value="UniProtKB-KW"/>
</dbReference>
<dbReference type="Gene3D" id="3.50.50.60">
    <property type="entry name" value="FAD/NAD(P)-binding domain"/>
    <property type="match status" value="1"/>
</dbReference>
<keyword evidence="1" id="KW-0285">Flavoprotein</keyword>
<sequence>MSSSSQNAFGTAVVVGASIGGSSVAATLSPHFDKVIVVERDELPQEPAKRKGVPHSYQFHTLTVGGRLALEEIFPGLTEEVHAGGAPKPILVRDSRYASKAGWFPRVPTEHEMLAVTRRYLEWYIRGRAGKLGNVEFVEGTQALGLVVNDGRVTGLKVQNLTTKENSVIEADLVVDTSGRPSQAPQWLEEAGYEKPKETVINARWGYATTYVEVPEDWHPDWHSTYIGPTVTGEGTAATRGGAMWRQEGNRYVITAQGCAGDFPPQDLEGFKEYISSFGFTDFIDMINQFGTVEPVEAWRNTSNRLRDFAGMPDRPEGFVVVGDACAAFNPIYGQGMSMAAFAAQRLGNAVGARKAAGKGLDDGFTADFQRGYQEFLAPFWEFSTSSDYGIPGVEVDGVAVEVRDRPESQYADRLLALATEDADVAVKFMETVSMLRDTSWMAEESLRERVQADWDRLGSLSRD</sequence>
<evidence type="ECO:0000313" key="4">
    <source>
        <dbReference type="EMBL" id="NKX56562.1"/>
    </source>
</evidence>
<gene>
    <name evidence="4" type="ORF">HGG74_18940</name>
</gene>
<evidence type="ECO:0000313" key="5">
    <source>
        <dbReference type="Proteomes" id="UP000544090"/>
    </source>
</evidence>
<dbReference type="Proteomes" id="UP000544090">
    <property type="component" value="Unassembled WGS sequence"/>
</dbReference>
<protein>
    <submittedName>
        <fullName evidence="4">FAD-binding protein</fullName>
    </submittedName>
</protein>
<dbReference type="Pfam" id="PF00890">
    <property type="entry name" value="FAD_binding_2"/>
    <property type="match status" value="1"/>
</dbReference>
<evidence type="ECO:0000259" key="3">
    <source>
        <dbReference type="Pfam" id="PF00890"/>
    </source>
</evidence>
<evidence type="ECO:0000256" key="2">
    <source>
        <dbReference type="ARBA" id="ARBA00023002"/>
    </source>
</evidence>
<comment type="caution">
    <text evidence="4">The sequence shown here is derived from an EMBL/GenBank/DDBJ whole genome shotgun (WGS) entry which is preliminary data.</text>
</comment>
<organism evidence="4 5">
    <name type="scientific">Arthrobacter mobilis</name>
    <dbReference type="NCBI Taxonomy" id="2724944"/>
    <lineage>
        <taxon>Bacteria</taxon>
        <taxon>Bacillati</taxon>
        <taxon>Actinomycetota</taxon>
        <taxon>Actinomycetes</taxon>
        <taxon>Micrococcales</taxon>
        <taxon>Micrococcaceae</taxon>
        <taxon>Arthrobacter</taxon>
    </lineage>
</organism>
<dbReference type="InterPro" id="IPR003953">
    <property type="entry name" value="FAD-dep_OxRdtase_2_FAD-bd"/>
</dbReference>
<dbReference type="EMBL" id="JAAZSQ010000027">
    <property type="protein sequence ID" value="NKX56562.1"/>
    <property type="molecule type" value="Genomic_DNA"/>
</dbReference>
<dbReference type="PANTHER" id="PTHR43422:SF3">
    <property type="entry name" value="THIAMINE THIAZOLE SYNTHASE"/>
    <property type="match status" value="1"/>
</dbReference>
<evidence type="ECO:0000256" key="1">
    <source>
        <dbReference type="ARBA" id="ARBA00022630"/>
    </source>
</evidence>
<dbReference type="InterPro" id="IPR036188">
    <property type="entry name" value="FAD/NAD-bd_sf"/>
</dbReference>